<evidence type="ECO:0000313" key="10">
    <source>
        <dbReference type="EMBL" id="MBB6496204.1"/>
    </source>
</evidence>
<dbReference type="EMBL" id="JACDUO010000001">
    <property type="protein sequence ID" value="MBA2863790.1"/>
    <property type="molecule type" value="Genomic_DNA"/>
</dbReference>
<dbReference type="Proteomes" id="UP000567099">
    <property type="component" value="Unassembled WGS sequence"/>
</dbReference>
<evidence type="ECO:0000313" key="9">
    <source>
        <dbReference type="EMBL" id="MBA2863790.1"/>
    </source>
</evidence>
<feature type="domain" description="Aldehyde ferredoxin oxidoreductase N-terminal" evidence="7">
    <location>
        <begin position="1"/>
        <end position="203"/>
    </location>
</feature>
<dbReference type="EMBL" id="JACHED010000001">
    <property type="protein sequence ID" value="MBB6496204.1"/>
    <property type="molecule type" value="Genomic_DNA"/>
</dbReference>
<dbReference type="Proteomes" id="UP000239462">
    <property type="component" value="Chromosome"/>
</dbReference>
<dbReference type="SMART" id="SM00790">
    <property type="entry name" value="AFOR_N"/>
    <property type="match status" value="1"/>
</dbReference>
<keyword evidence="3" id="KW-0004">4Fe-4S</keyword>
<evidence type="ECO:0000256" key="3">
    <source>
        <dbReference type="ARBA" id="ARBA00022485"/>
    </source>
</evidence>
<dbReference type="EMBL" id="CP026606">
    <property type="protein sequence ID" value="AVB75465.1"/>
    <property type="molecule type" value="Genomic_DNA"/>
</dbReference>
<evidence type="ECO:0000256" key="5">
    <source>
        <dbReference type="ARBA" id="ARBA00023004"/>
    </source>
</evidence>
<proteinExistence type="inferred from homology"/>
<reference evidence="9 12" key="3">
    <citation type="submission" date="2020-07" db="EMBL/GenBank/DDBJ databases">
        <title>Genomic Encyclopedia of Type Strains, Phase IV (KMG-V): Genome sequencing to study the core and pangenomes of soil and plant-associated prokaryotes.</title>
        <authorList>
            <person name="Whitman W."/>
        </authorList>
    </citation>
    <scope>NUCLEOTIDE SEQUENCE [LARGE SCALE GENOMIC DNA]</scope>
    <source>
        <strain evidence="9 12">C13</strain>
        <strain evidence="10 13">D1</strain>
    </source>
</reference>
<evidence type="ECO:0000313" key="11">
    <source>
        <dbReference type="Proteomes" id="UP000239462"/>
    </source>
</evidence>
<reference evidence="11" key="1">
    <citation type="journal article" date="2018" name="Genome Announc.">
        <title>Complete Genome Sequence of the Methanococcus maripaludis Type Strain JJ (DSM 2067), a Model for Selenoprotein Synthesis in Archaea.</title>
        <authorList>
            <person name="Poehlein A."/>
            <person name="Heym D."/>
            <person name="Quitzke V."/>
            <person name="Fersch J."/>
            <person name="Daniel R."/>
            <person name="Rother M."/>
        </authorList>
    </citation>
    <scope>NUCLEOTIDE SEQUENCE [LARGE SCALE GENOMIC DNA]</scope>
    <source>
        <strain evidence="11">DSM 2067</strain>
    </source>
</reference>
<dbReference type="InterPro" id="IPR051919">
    <property type="entry name" value="W-dependent_AOR"/>
</dbReference>
<dbReference type="InterPro" id="IPR036021">
    <property type="entry name" value="Tungsten_al_ferr_oxy-like_C"/>
</dbReference>
<dbReference type="PANTHER" id="PTHR30038:SF7">
    <property type="entry name" value="TUNGSTEN-CONTAINING GLYCERALDEHYDE-3-PHOSPHATE:FERREDOXIN OXIDOREDUCTASE"/>
    <property type="match status" value="1"/>
</dbReference>
<dbReference type="InterPro" id="IPR013984">
    <property type="entry name" value="Ald_Fedxn_OxRdtase_dom2"/>
</dbReference>
<evidence type="ECO:0000313" key="8">
    <source>
        <dbReference type="EMBL" id="AVB75465.1"/>
    </source>
</evidence>
<dbReference type="Gene3D" id="3.60.9.10">
    <property type="entry name" value="Aldehyde ferredoxin oxidoreductase, N-terminal domain"/>
    <property type="match status" value="1"/>
</dbReference>
<accession>A0A2L1C7Y5</accession>
<gene>
    <name evidence="9" type="ORF">HNP94_000790</name>
    <name evidence="10" type="ORF">HNP96_000225</name>
    <name evidence="8" type="ORF">MMJJ_00460</name>
</gene>
<dbReference type="InterPro" id="IPR001203">
    <property type="entry name" value="OxRdtase_Ald_Fedxn_C"/>
</dbReference>
<dbReference type="EC" id="1.2.7.6" evidence="9"/>
<evidence type="ECO:0000256" key="2">
    <source>
        <dbReference type="ARBA" id="ARBA00011032"/>
    </source>
</evidence>
<keyword evidence="6" id="KW-0411">Iron-sulfur</keyword>
<evidence type="ECO:0000256" key="1">
    <source>
        <dbReference type="ARBA" id="ARBA00001966"/>
    </source>
</evidence>
<name>A0A2L1C7Y5_METMI</name>
<evidence type="ECO:0000313" key="12">
    <source>
        <dbReference type="Proteomes" id="UP000567099"/>
    </source>
</evidence>
<dbReference type="RefSeq" id="WP_104837150.1">
    <property type="nucleotide sequence ID" value="NZ_CP026606.1"/>
</dbReference>
<evidence type="ECO:0000256" key="6">
    <source>
        <dbReference type="ARBA" id="ARBA00023014"/>
    </source>
</evidence>
<reference evidence="8" key="2">
    <citation type="submission" date="2018-02" db="EMBL/GenBank/DDBJ databases">
        <title>Complete genome sequence of the Methanococcus maripaludis type strain JJ (DSM 2067), a model for selenoprotein synthesis in Archaea.</title>
        <authorList>
            <person name="Poehlein A."/>
            <person name="Heym D."/>
            <person name="Quitzke V."/>
            <person name="Fersch J."/>
            <person name="Daniel R."/>
            <person name="Rother M."/>
        </authorList>
    </citation>
    <scope>NUCLEOTIDE SEQUENCE [LARGE SCALE GENOMIC DNA]</scope>
    <source>
        <strain evidence="8">DSM 2067</strain>
    </source>
</reference>
<protein>
    <submittedName>
        <fullName evidence="9">Glyceraldehyde-3-phosphate dehydrogenase (Ferredoxin)</fullName>
        <ecNumber evidence="9">1.2.7.6</ecNumber>
    </submittedName>
</protein>
<dbReference type="InterPro" id="IPR036503">
    <property type="entry name" value="Ald_Fedxn_OxRdtase_N_sf"/>
</dbReference>
<dbReference type="SUPFAM" id="SSF48310">
    <property type="entry name" value="Aldehyde ferredoxin oxidoreductase, C-terminal domains"/>
    <property type="match status" value="1"/>
</dbReference>
<evidence type="ECO:0000259" key="7">
    <source>
        <dbReference type="SMART" id="SM00790"/>
    </source>
</evidence>
<dbReference type="GeneID" id="36101142"/>
<dbReference type="PANTHER" id="PTHR30038">
    <property type="entry name" value="ALDEHYDE FERREDOXIN OXIDOREDUCTASE"/>
    <property type="match status" value="1"/>
</dbReference>
<comment type="cofactor">
    <cofactor evidence="1">
        <name>[4Fe-4S] cluster</name>
        <dbReference type="ChEBI" id="CHEBI:49883"/>
    </cofactor>
</comment>
<dbReference type="GO" id="GO:0043797">
    <property type="term" value="F:glyceraldehyde-3-phosphate dehydrogenase (ferredoxin) activity"/>
    <property type="evidence" value="ECO:0007669"/>
    <property type="project" value="UniProtKB-EC"/>
</dbReference>
<keyword evidence="5" id="KW-0408">Iron</keyword>
<dbReference type="KEGG" id="mmad:MMJJ_00460"/>
<dbReference type="GO" id="GO:0009055">
    <property type="term" value="F:electron transfer activity"/>
    <property type="evidence" value="ECO:0007669"/>
    <property type="project" value="InterPro"/>
</dbReference>
<sequence length="613" mass="70675">MNILIDGSRQNYEEIEGSEFPISFGINLHNMQETWKYDAFDEKNIFCFGKGVLPIIGGHRLIFSFRSPLWDGFHFSAMGGAGYTFKDTGIQNVAITGKCEVPTVIVLNGEEDKLKIEFMPFTEEITDIYEFNDKIIDLFKEKNYRAFLVGPASKTTNMGGIYSQTIRNGKIVEGSEDWAARGGGGSVLYQAHNVLGVVFFGKKTPEKNLKEIVEEHYNKPYTKVVLEHTEKYRYSEEKKTGGTFGNNYHVTMELTPVFNWRMPFIDKNKRMKLHKKIIEYFVNRFDKEAIETKNWTNCGEPCPVVCKKYRKGLHVDYEPYEANGPCIGVFDIYAADKVVHTVDKLGFDAIEFGNLCSWTFELLNNGMLKPEEVGIEKPVFDISNFEEDDDILKNSMHNAQQAVKLAEIIAFQTNEFGKICKSGTRRAGKILDEKYPDRVNDKKFEDFGVYDSFGEQGQISPTMYWAIGNFMPYLIQGKYLTHYQCGVFLEPEELAELSVKNSIEEITLENLGICRFHRKWITPIIDKLVKEVSDVNLNEESMELFKKIAKYDSNIGCPEMESERVKELIIAGAFEFENEKWSKEFENGNFNEYIKRVLEKYSELLEIDWKLKE</sequence>
<organism evidence="8 11">
    <name type="scientific">Methanococcus maripaludis</name>
    <name type="common">Methanococcus deltae</name>
    <dbReference type="NCBI Taxonomy" id="39152"/>
    <lineage>
        <taxon>Archaea</taxon>
        <taxon>Methanobacteriati</taxon>
        <taxon>Methanobacteriota</taxon>
        <taxon>Methanomada group</taxon>
        <taxon>Methanococci</taxon>
        <taxon>Methanococcales</taxon>
        <taxon>Methanococcaceae</taxon>
        <taxon>Methanococcus</taxon>
    </lineage>
</organism>
<comment type="similarity">
    <text evidence="2">Belongs to the AOR/FOR family.</text>
</comment>
<evidence type="ECO:0000313" key="13">
    <source>
        <dbReference type="Proteomes" id="UP000590564"/>
    </source>
</evidence>
<dbReference type="GO" id="GO:0046872">
    <property type="term" value="F:metal ion binding"/>
    <property type="evidence" value="ECO:0007669"/>
    <property type="project" value="UniProtKB-KW"/>
</dbReference>
<keyword evidence="4" id="KW-0479">Metal-binding</keyword>
<dbReference type="Pfam" id="PF01314">
    <property type="entry name" value="AFOR_C"/>
    <property type="match status" value="1"/>
</dbReference>
<evidence type="ECO:0000256" key="4">
    <source>
        <dbReference type="ARBA" id="ARBA00022723"/>
    </source>
</evidence>
<dbReference type="Proteomes" id="UP000590564">
    <property type="component" value="Unassembled WGS sequence"/>
</dbReference>
<dbReference type="InterPro" id="IPR013983">
    <property type="entry name" value="Ald_Fedxn_OxRdtase_N"/>
</dbReference>
<dbReference type="AlphaFoldDB" id="A0A2L1C7Y5"/>
<dbReference type="Gene3D" id="1.10.569.10">
    <property type="entry name" value="Aldehyde Ferredoxin Oxidoreductase Protein, subunit A, domain 2"/>
    <property type="match status" value="1"/>
</dbReference>
<dbReference type="GO" id="GO:0051539">
    <property type="term" value="F:4 iron, 4 sulfur cluster binding"/>
    <property type="evidence" value="ECO:0007669"/>
    <property type="project" value="UniProtKB-KW"/>
</dbReference>
<dbReference type="Pfam" id="PF02730">
    <property type="entry name" value="AFOR_N"/>
    <property type="match status" value="1"/>
</dbReference>
<keyword evidence="9" id="KW-0560">Oxidoreductase</keyword>
<dbReference type="SUPFAM" id="SSF56228">
    <property type="entry name" value="Aldehyde ferredoxin oxidoreductase, N-terminal domain"/>
    <property type="match status" value="1"/>
</dbReference>